<dbReference type="HOGENOM" id="CLU_015393_1_0_1"/>
<evidence type="ECO:0000259" key="3">
    <source>
        <dbReference type="Pfam" id="PF09329"/>
    </source>
</evidence>
<feature type="region of interest" description="Disordered" evidence="2">
    <location>
        <begin position="1"/>
        <end position="64"/>
    </location>
</feature>
<name>G4U390_SERID</name>
<organism evidence="4 5">
    <name type="scientific">Serendipita indica (strain DSM 11827)</name>
    <name type="common">Root endophyte fungus</name>
    <name type="synonym">Piriformospora indica</name>
    <dbReference type="NCBI Taxonomy" id="1109443"/>
    <lineage>
        <taxon>Eukaryota</taxon>
        <taxon>Fungi</taxon>
        <taxon>Dikarya</taxon>
        <taxon>Basidiomycota</taxon>
        <taxon>Agaricomycotina</taxon>
        <taxon>Agaricomycetes</taxon>
        <taxon>Sebacinales</taxon>
        <taxon>Serendipitaceae</taxon>
        <taxon>Serendipita</taxon>
    </lineage>
</organism>
<feature type="compositionally biased region" description="Basic and acidic residues" evidence="2">
    <location>
        <begin position="221"/>
        <end position="237"/>
    </location>
</feature>
<dbReference type="InterPro" id="IPR015408">
    <property type="entry name" value="Znf_Mcm10/DnaG"/>
</dbReference>
<protein>
    <recommendedName>
        <fullName evidence="3">Zinc finger Mcm10/DnaG-type domain-containing protein</fullName>
    </recommendedName>
</protein>
<feature type="domain" description="Zinc finger Mcm10/DnaG-type" evidence="3">
    <location>
        <begin position="352"/>
        <end position="397"/>
    </location>
</feature>
<evidence type="ECO:0000256" key="1">
    <source>
        <dbReference type="ARBA" id="ARBA00009679"/>
    </source>
</evidence>
<dbReference type="EMBL" id="CAFZ01001883">
    <property type="protein sequence ID" value="CCA78049.1"/>
    <property type="molecule type" value="Genomic_DNA"/>
</dbReference>
<dbReference type="InterPro" id="IPR040184">
    <property type="entry name" value="Mcm10"/>
</dbReference>
<dbReference type="Proteomes" id="UP000007148">
    <property type="component" value="Unassembled WGS sequence"/>
</dbReference>
<dbReference type="OMA" id="GKPCGSW"/>
<dbReference type="PANTHER" id="PTHR13454">
    <property type="entry name" value="PROTEIN MCM10 HOMOLOG"/>
    <property type="match status" value="1"/>
</dbReference>
<feature type="compositionally biased region" description="Basic and acidic residues" evidence="2">
    <location>
        <begin position="1"/>
        <end position="17"/>
    </location>
</feature>
<feature type="region of interest" description="Disordered" evidence="2">
    <location>
        <begin position="208"/>
        <end position="239"/>
    </location>
</feature>
<sequence length="618" mass="67219">MDGDKETPLKPSDDSRKRVLAPATPSPKKRRRLEDDRDDRSVTKLYLKKPELPPATSIRDSNLIPALKSSTKSVSDGNLPPSIDFESSSSRVVRDAEALTIIEKLEVGPYDHNPPEGDPYFNTVEPHSRIRLRQVMGLCLIVQRLTVSSQRTLPHEEVSEFLRSRYYLSPSLVYSLARPTKNRQGYDLPLDAEWVTIAVVAERGDIKLSQGGSGRSTTPEKSNKQESEEEKHREGPKKYTTIKLVDFGSASSDGKGKMVRGDAYLNMMLFEADAVTTARESGSRSVERTYRGGSGGAFEQSSKYGEGSVIAICSPRLLRPYQAGRGSSEKPHPTNNVLGITPSSAESIIVIGKSQDLGHCVATKRDGKPCGSWCDKRVATVCDFHLQQAVKSKRAGRAEFAVGTTGMSIDATHKRSGGSKFDPSKKTGLLPVGAQAVPAEARNLSGDTGAMYIVGSHVFRPSQSGGDEFVSEKLGRTREERVKRKKDRDAEEDRLNQLLARDGGLSNGARALAQVMSSSSAKPEVTKSNPTKSAFSAEAVKRIGFDPTASRKTVSDGELKRKLDMLESLQKPATAARLGKRPPSTHSVASATTSELRDESPLPADATGEEESDLEFED</sequence>
<keyword evidence="5" id="KW-1185">Reference proteome</keyword>
<dbReference type="Pfam" id="PF09329">
    <property type="entry name" value="zf-primase"/>
    <property type="match status" value="1"/>
</dbReference>
<feature type="compositionally biased region" description="Acidic residues" evidence="2">
    <location>
        <begin position="607"/>
        <end position="618"/>
    </location>
</feature>
<evidence type="ECO:0000313" key="5">
    <source>
        <dbReference type="Proteomes" id="UP000007148"/>
    </source>
</evidence>
<dbReference type="InParanoid" id="G4U390"/>
<proteinExistence type="inferred from homology"/>
<dbReference type="STRING" id="1109443.G4U390"/>
<dbReference type="Gene3D" id="2.40.50.140">
    <property type="entry name" value="Nucleic acid-binding proteins"/>
    <property type="match status" value="1"/>
</dbReference>
<comment type="similarity">
    <text evidence="1">Belongs to the MCM10 family.</text>
</comment>
<gene>
    <name evidence="4" type="ORF">PIIN_01725</name>
</gene>
<dbReference type="GO" id="GO:0043596">
    <property type="term" value="C:nuclear replication fork"/>
    <property type="evidence" value="ECO:0007669"/>
    <property type="project" value="TreeGrafter"/>
</dbReference>
<dbReference type="GO" id="GO:0003688">
    <property type="term" value="F:DNA replication origin binding"/>
    <property type="evidence" value="ECO:0007669"/>
    <property type="project" value="TreeGrafter"/>
</dbReference>
<evidence type="ECO:0000313" key="4">
    <source>
        <dbReference type="EMBL" id="CCA78049.1"/>
    </source>
</evidence>
<dbReference type="GO" id="GO:0006270">
    <property type="term" value="P:DNA replication initiation"/>
    <property type="evidence" value="ECO:0007669"/>
    <property type="project" value="InterPro"/>
</dbReference>
<dbReference type="OrthoDB" id="202825at2759"/>
<feature type="compositionally biased region" description="Basic and acidic residues" evidence="2">
    <location>
        <begin position="32"/>
        <end position="42"/>
    </location>
</feature>
<dbReference type="PANTHER" id="PTHR13454:SF11">
    <property type="entry name" value="PROTEIN MCM10 HOMOLOG"/>
    <property type="match status" value="1"/>
</dbReference>
<dbReference type="GO" id="GO:0003697">
    <property type="term" value="F:single-stranded DNA binding"/>
    <property type="evidence" value="ECO:0007669"/>
    <property type="project" value="InterPro"/>
</dbReference>
<feature type="region of interest" description="Disordered" evidence="2">
    <location>
        <begin position="567"/>
        <end position="618"/>
    </location>
</feature>
<reference evidence="4 5" key="1">
    <citation type="journal article" date="2011" name="PLoS Pathog.">
        <title>Endophytic Life Strategies Decoded by Genome and Transcriptome Analyses of the Mutualistic Root Symbiont Piriformospora indica.</title>
        <authorList>
            <person name="Zuccaro A."/>
            <person name="Lahrmann U."/>
            <person name="Guldener U."/>
            <person name="Langen G."/>
            <person name="Pfiffi S."/>
            <person name="Biedenkopf D."/>
            <person name="Wong P."/>
            <person name="Samans B."/>
            <person name="Grimm C."/>
            <person name="Basiewicz M."/>
            <person name="Murat C."/>
            <person name="Martin F."/>
            <person name="Kogel K.H."/>
        </authorList>
    </citation>
    <scope>NUCLEOTIDE SEQUENCE [LARGE SCALE GENOMIC DNA]</scope>
    <source>
        <strain evidence="4 5">DSM 11827</strain>
    </source>
</reference>
<accession>G4U390</accession>
<dbReference type="eggNOG" id="KOG3056">
    <property type="taxonomic scope" value="Eukaryota"/>
</dbReference>
<evidence type="ECO:0000256" key="2">
    <source>
        <dbReference type="SAM" id="MobiDB-lite"/>
    </source>
</evidence>
<feature type="compositionally biased region" description="Polar residues" evidence="2">
    <location>
        <begin position="584"/>
        <end position="594"/>
    </location>
</feature>
<comment type="caution">
    <text evidence="4">The sequence shown here is derived from an EMBL/GenBank/DDBJ whole genome shotgun (WGS) entry which is preliminary data.</text>
</comment>
<dbReference type="InterPro" id="IPR012340">
    <property type="entry name" value="NA-bd_OB-fold"/>
</dbReference>
<dbReference type="AlphaFoldDB" id="G4U390"/>